<protein>
    <recommendedName>
        <fullName evidence="1">CinA-like protein</fullName>
    </recommendedName>
</protein>
<dbReference type="Gene3D" id="3.30.70.2860">
    <property type="match status" value="1"/>
</dbReference>
<dbReference type="Pfam" id="PF02464">
    <property type="entry name" value="CinA"/>
    <property type="match status" value="1"/>
</dbReference>
<evidence type="ECO:0000313" key="4">
    <source>
        <dbReference type="Proteomes" id="UP000184048"/>
    </source>
</evidence>
<dbReference type="Proteomes" id="UP000184048">
    <property type="component" value="Unassembled WGS sequence"/>
</dbReference>
<dbReference type="EMBL" id="FQUU01000008">
    <property type="protein sequence ID" value="SHF28156.1"/>
    <property type="molecule type" value="Genomic_DNA"/>
</dbReference>
<dbReference type="InterPro" id="IPR001453">
    <property type="entry name" value="MoaB/Mog_dom"/>
</dbReference>
<dbReference type="Gene3D" id="3.90.950.20">
    <property type="entry name" value="CinA-like"/>
    <property type="match status" value="1"/>
</dbReference>
<keyword evidence="4" id="KW-1185">Reference proteome</keyword>
<sequence length="421" mass="45963">MKEVNACIITIGDELLIGQTIDTNSAFIAQELNKIGIWVKRRVAIGDNKEEILNTLTEASKENEVIIITGGLGPTADDITKPTLCEYFHSKITIDEGALQNVKDIFSKLNKPLTGRNLKQAEVPDNCTVLPNLRGTAPGMWFEKDNVFYVSLPGVPNEMKGLMQNSVAPKLKDSLELPAVVHRTLLTSGIGESTIADVLEDFERDLPGHIKLAYLPSYGMVRLRLTGRGSDKEMVDQEVSVQFEKMKPLVAEWMVADSDISLQQAVSNLLKKLGKTVATAESCTGGYIAHLITSKAGSSAIFNGSIVSYSNKVKENVLGVKEETIRNFGAVSEQTVKEMVQGVLSCIDSDYALATSGIMGPDGGSVEKPVGMVWIAVGNKNNVKAAQYKFRYDRTRNIEMTAQAALTMLRGFILEQETLKD</sequence>
<dbReference type="InterPro" id="IPR041424">
    <property type="entry name" value="CinA_KH"/>
</dbReference>
<dbReference type="Gene3D" id="3.40.980.10">
    <property type="entry name" value="MoaB/Mog-like domain"/>
    <property type="match status" value="1"/>
</dbReference>
<dbReference type="SMART" id="SM00852">
    <property type="entry name" value="MoCF_biosynth"/>
    <property type="match status" value="1"/>
</dbReference>
<evidence type="ECO:0000259" key="2">
    <source>
        <dbReference type="SMART" id="SM00852"/>
    </source>
</evidence>
<proteinExistence type="inferred from homology"/>
<dbReference type="HAMAP" id="MF_00226_B">
    <property type="entry name" value="CinA_B"/>
    <property type="match status" value="1"/>
</dbReference>
<dbReference type="Pfam" id="PF00994">
    <property type="entry name" value="MoCF_biosynth"/>
    <property type="match status" value="1"/>
</dbReference>
<feature type="domain" description="MoaB/Mog" evidence="2">
    <location>
        <begin position="7"/>
        <end position="174"/>
    </location>
</feature>
<dbReference type="InterPro" id="IPR036425">
    <property type="entry name" value="MoaB/Mog-like_dom_sf"/>
</dbReference>
<dbReference type="PANTHER" id="PTHR13939:SF0">
    <property type="entry name" value="NMN AMIDOHYDROLASE-LIKE PROTEIN YFAY"/>
    <property type="match status" value="1"/>
</dbReference>
<dbReference type="SUPFAM" id="SSF142433">
    <property type="entry name" value="CinA-like"/>
    <property type="match status" value="1"/>
</dbReference>
<gene>
    <name evidence="3" type="ORF">SAMN02745131_02238</name>
</gene>
<evidence type="ECO:0000313" key="3">
    <source>
        <dbReference type="EMBL" id="SHF28156.1"/>
    </source>
</evidence>
<dbReference type="NCBIfam" id="TIGR00200">
    <property type="entry name" value="cinA_nterm"/>
    <property type="match status" value="1"/>
</dbReference>
<name>A0A1M5ADJ6_9BACT</name>
<dbReference type="AlphaFoldDB" id="A0A1M5ADJ6"/>
<dbReference type="InterPro" id="IPR008135">
    <property type="entry name" value="Competence-induced_CinA"/>
</dbReference>
<dbReference type="OrthoDB" id="9801454at2"/>
<accession>A0A1M5ADJ6</accession>
<dbReference type="InterPro" id="IPR050101">
    <property type="entry name" value="CinA"/>
</dbReference>
<dbReference type="PIRSF" id="PIRSF006728">
    <property type="entry name" value="CinA"/>
    <property type="match status" value="1"/>
</dbReference>
<dbReference type="CDD" id="cd00885">
    <property type="entry name" value="cinA"/>
    <property type="match status" value="1"/>
</dbReference>
<dbReference type="NCBIfam" id="TIGR00199">
    <property type="entry name" value="PncC_domain"/>
    <property type="match status" value="1"/>
</dbReference>
<dbReference type="Pfam" id="PF18146">
    <property type="entry name" value="CinA_KH"/>
    <property type="match status" value="1"/>
</dbReference>
<evidence type="ECO:0000256" key="1">
    <source>
        <dbReference type="HAMAP-Rule" id="MF_00226"/>
    </source>
</evidence>
<dbReference type="SUPFAM" id="SSF53218">
    <property type="entry name" value="Molybdenum cofactor biosynthesis proteins"/>
    <property type="match status" value="1"/>
</dbReference>
<dbReference type="PANTHER" id="PTHR13939">
    <property type="entry name" value="NICOTINAMIDE-NUCLEOTIDE AMIDOHYDROLASE PNCC"/>
    <property type="match status" value="1"/>
</dbReference>
<dbReference type="InterPro" id="IPR008136">
    <property type="entry name" value="CinA_C"/>
</dbReference>
<comment type="similarity">
    <text evidence="1">Belongs to the CinA family.</text>
</comment>
<dbReference type="NCBIfam" id="TIGR00177">
    <property type="entry name" value="molyb_syn"/>
    <property type="match status" value="1"/>
</dbReference>
<organism evidence="3 4">
    <name type="scientific">Flavisolibacter ginsengisoli DSM 18119</name>
    <dbReference type="NCBI Taxonomy" id="1121884"/>
    <lineage>
        <taxon>Bacteria</taxon>
        <taxon>Pseudomonadati</taxon>
        <taxon>Bacteroidota</taxon>
        <taxon>Chitinophagia</taxon>
        <taxon>Chitinophagales</taxon>
        <taxon>Chitinophagaceae</taxon>
        <taxon>Flavisolibacter</taxon>
    </lineage>
</organism>
<reference evidence="3 4" key="1">
    <citation type="submission" date="2016-11" db="EMBL/GenBank/DDBJ databases">
        <authorList>
            <person name="Jaros S."/>
            <person name="Januszkiewicz K."/>
            <person name="Wedrychowicz H."/>
        </authorList>
    </citation>
    <scope>NUCLEOTIDE SEQUENCE [LARGE SCALE GENOMIC DNA]</scope>
    <source>
        <strain evidence="3 4">DSM 18119</strain>
    </source>
</reference>
<dbReference type="STRING" id="1121884.SAMN02745131_02238"/>
<dbReference type="InterPro" id="IPR036653">
    <property type="entry name" value="CinA-like_C"/>
</dbReference>
<dbReference type="NCBIfam" id="NF001813">
    <property type="entry name" value="PRK00549.1"/>
    <property type="match status" value="1"/>
</dbReference>